<feature type="non-terminal residue" evidence="1">
    <location>
        <position position="1"/>
    </location>
</feature>
<keyword evidence="2" id="KW-1185">Reference proteome</keyword>
<dbReference type="EMBL" id="LR914664">
    <property type="protein sequence ID" value="CAD7254981.1"/>
    <property type="molecule type" value="Genomic_DNA"/>
</dbReference>
<gene>
    <name evidence="1" type="ORF">DSTB1V02_LOCUS14727</name>
</gene>
<sequence length="65" mass="7409">MHKIGFALTNLTQHPLDILTFMKRGRETLTSADITRMIECACRRMRSQHILEVVEAELQSLKPGA</sequence>
<evidence type="ECO:0000313" key="1">
    <source>
        <dbReference type="EMBL" id="CAD7254981.1"/>
    </source>
</evidence>
<name>A0A7R9AJ95_9CRUS</name>
<evidence type="ECO:0000313" key="2">
    <source>
        <dbReference type="Proteomes" id="UP000677054"/>
    </source>
</evidence>
<protein>
    <submittedName>
        <fullName evidence="1">Uncharacterized protein</fullName>
    </submittedName>
</protein>
<reference evidence="1" key="1">
    <citation type="submission" date="2020-11" db="EMBL/GenBank/DDBJ databases">
        <authorList>
            <person name="Tran Van P."/>
        </authorList>
    </citation>
    <scope>NUCLEOTIDE SEQUENCE</scope>
</reference>
<dbReference type="Proteomes" id="UP000677054">
    <property type="component" value="Unassembled WGS sequence"/>
</dbReference>
<proteinExistence type="predicted"/>
<accession>A0A7R9AJ95</accession>
<organism evidence="1">
    <name type="scientific">Darwinula stevensoni</name>
    <dbReference type="NCBI Taxonomy" id="69355"/>
    <lineage>
        <taxon>Eukaryota</taxon>
        <taxon>Metazoa</taxon>
        <taxon>Ecdysozoa</taxon>
        <taxon>Arthropoda</taxon>
        <taxon>Crustacea</taxon>
        <taxon>Oligostraca</taxon>
        <taxon>Ostracoda</taxon>
        <taxon>Podocopa</taxon>
        <taxon>Podocopida</taxon>
        <taxon>Darwinulocopina</taxon>
        <taxon>Darwinuloidea</taxon>
        <taxon>Darwinulidae</taxon>
        <taxon>Darwinula</taxon>
    </lineage>
</organism>
<dbReference type="AlphaFoldDB" id="A0A7R9AJ95"/>
<dbReference type="EMBL" id="CAJPEV010015146">
    <property type="protein sequence ID" value="CAG0907103.1"/>
    <property type="molecule type" value="Genomic_DNA"/>
</dbReference>